<dbReference type="InterPro" id="IPR027417">
    <property type="entry name" value="P-loop_NTPase"/>
</dbReference>
<proteinExistence type="predicted"/>
<evidence type="ECO:0000313" key="2">
    <source>
        <dbReference type="EMBL" id="HFB55208.1"/>
    </source>
</evidence>
<organism evidence="2">
    <name type="scientific">Hellea balneolensis</name>
    <dbReference type="NCBI Taxonomy" id="287478"/>
    <lineage>
        <taxon>Bacteria</taxon>
        <taxon>Pseudomonadati</taxon>
        <taxon>Pseudomonadota</taxon>
        <taxon>Alphaproteobacteria</taxon>
        <taxon>Maricaulales</taxon>
        <taxon>Robiginitomaculaceae</taxon>
        <taxon>Hellea</taxon>
    </lineage>
</organism>
<keyword evidence="2" id="KW-0067">ATP-binding</keyword>
<dbReference type="PANTHER" id="PTHR46743">
    <property type="entry name" value="TEICHOIC ACIDS EXPORT ATP-BINDING PROTEIN TAGH"/>
    <property type="match status" value="1"/>
</dbReference>
<dbReference type="Proteomes" id="UP000886042">
    <property type="component" value="Unassembled WGS sequence"/>
</dbReference>
<dbReference type="AlphaFoldDB" id="A0A7C3C5W0"/>
<dbReference type="EMBL" id="DRMN01000310">
    <property type="protein sequence ID" value="HFB55208.1"/>
    <property type="molecule type" value="Genomic_DNA"/>
</dbReference>
<feature type="domain" description="ABC transporter" evidence="1">
    <location>
        <begin position="24"/>
        <end position="61"/>
    </location>
</feature>
<gene>
    <name evidence="2" type="ORF">ENJ46_04715</name>
</gene>
<protein>
    <submittedName>
        <fullName evidence="2">ATP-binding cassette domain-containing protein</fullName>
    </submittedName>
</protein>
<dbReference type="GO" id="GO:0016887">
    <property type="term" value="F:ATP hydrolysis activity"/>
    <property type="evidence" value="ECO:0007669"/>
    <property type="project" value="InterPro"/>
</dbReference>
<comment type="caution">
    <text evidence="2">The sequence shown here is derived from an EMBL/GenBank/DDBJ whole genome shotgun (WGS) entry which is preliminary data.</text>
</comment>
<sequence>MSNPIRFLSDFYFSRSRRKPVRVLENISFDIHSGDRLGILGLNGAGKSTLLRLLAGIYYPT</sequence>
<dbReference type="GO" id="GO:0005524">
    <property type="term" value="F:ATP binding"/>
    <property type="evidence" value="ECO:0007669"/>
    <property type="project" value="UniProtKB-KW"/>
</dbReference>
<dbReference type="Gene3D" id="3.40.50.300">
    <property type="entry name" value="P-loop containing nucleotide triphosphate hydrolases"/>
    <property type="match status" value="1"/>
</dbReference>
<dbReference type="InterPro" id="IPR003439">
    <property type="entry name" value="ABC_transporter-like_ATP-bd"/>
</dbReference>
<feature type="non-terminal residue" evidence="2">
    <location>
        <position position="61"/>
    </location>
</feature>
<reference evidence="2" key="1">
    <citation type="journal article" date="2020" name="mSystems">
        <title>Genome- and Community-Level Interaction Insights into Carbon Utilization and Element Cycling Functions of Hydrothermarchaeota in Hydrothermal Sediment.</title>
        <authorList>
            <person name="Zhou Z."/>
            <person name="Liu Y."/>
            <person name="Xu W."/>
            <person name="Pan J."/>
            <person name="Luo Z.H."/>
            <person name="Li M."/>
        </authorList>
    </citation>
    <scope>NUCLEOTIDE SEQUENCE [LARGE SCALE GENOMIC DNA]</scope>
    <source>
        <strain evidence="2">HyVt-489</strain>
    </source>
</reference>
<dbReference type="PANTHER" id="PTHR46743:SF3">
    <property type="entry name" value="ABC-TYPE POLYSACCHARIDE_POLYOL PHOSPHATE TRANSPORT SYSTEM, ATPASE COMPONENT"/>
    <property type="match status" value="1"/>
</dbReference>
<dbReference type="InterPro" id="IPR050683">
    <property type="entry name" value="Bact_Polysacc_Export_ATP-bd"/>
</dbReference>
<evidence type="ECO:0000259" key="1">
    <source>
        <dbReference type="Pfam" id="PF00005"/>
    </source>
</evidence>
<keyword evidence="2" id="KW-0547">Nucleotide-binding</keyword>
<dbReference type="Pfam" id="PF00005">
    <property type="entry name" value="ABC_tran"/>
    <property type="match status" value="1"/>
</dbReference>
<name>A0A7C3C5W0_9PROT</name>
<dbReference type="SUPFAM" id="SSF52540">
    <property type="entry name" value="P-loop containing nucleoside triphosphate hydrolases"/>
    <property type="match status" value="1"/>
</dbReference>
<accession>A0A7C3C5W0</accession>